<accession>I4B4Y2</accession>
<dbReference type="KEGG" id="tpx:Turpa_1691"/>
<dbReference type="PANTHER" id="PTHR39456:SF1">
    <property type="entry name" value="METAL-DEPENDENT HYDROLASE"/>
    <property type="match status" value="1"/>
</dbReference>
<name>I4B4Y2_TURPD</name>
<dbReference type="STRING" id="869212.Turpa_1691"/>
<reference evidence="2 3" key="1">
    <citation type="submission" date="2012-06" db="EMBL/GenBank/DDBJ databases">
        <title>The complete chromosome of genome of Turneriella parva DSM 21527.</title>
        <authorList>
            <consortium name="US DOE Joint Genome Institute (JGI-PGF)"/>
            <person name="Lucas S."/>
            <person name="Han J."/>
            <person name="Lapidus A."/>
            <person name="Bruce D."/>
            <person name="Goodwin L."/>
            <person name="Pitluck S."/>
            <person name="Peters L."/>
            <person name="Kyrpides N."/>
            <person name="Mavromatis K."/>
            <person name="Ivanova N."/>
            <person name="Mikhailova N."/>
            <person name="Chertkov O."/>
            <person name="Detter J.C."/>
            <person name="Tapia R."/>
            <person name="Han C."/>
            <person name="Land M."/>
            <person name="Hauser L."/>
            <person name="Markowitz V."/>
            <person name="Cheng J.-F."/>
            <person name="Hugenholtz P."/>
            <person name="Woyke T."/>
            <person name="Wu D."/>
            <person name="Gronow S."/>
            <person name="Wellnitz S."/>
            <person name="Brambilla E."/>
            <person name="Klenk H.-P."/>
            <person name="Eisen J.A."/>
        </authorList>
    </citation>
    <scope>NUCLEOTIDE SEQUENCE [LARGE SCALE GENOMIC DNA]</scope>
    <source>
        <strain evidence="3">ATCC BAA-1111 / DSM 21527 / NCTC 11395 / H</strain>
    </source>
</reference>
<dbReference type="EMBL" id="CP002959">
    <property type="protein sequence ID" value="AFM12339.1"/>
    <property type="molecule type" value="Genomic_DNA"/>
</dbReference>
<dbReference type="HOGENOM" id="CLU_051636_0_1_12"/>
<keyword evidence="3" id="KW-1185">Reference proteome</keyword>
<gene>
    <name evidence="2" type="ordered locus">Turpa_1691</name>
</gene>
<keyword evidence="1" id="KW-1133">Transmembrane helix</keyword>
<dbReference type="Proteomes" id="UP000006048">
    <property type="component" value="Chromosome"/>
</dbReference>
<organism evidence="2 3">
    <name type="scientific">Turneriella parva (strain ATCC BAA-1111 / DSM 21527 / NCTC 11395 / H)</name>
    <name type="common">Leptospira parva</name>
    <dbReference type="NCBI Taxonomy" id="869212"/>
    <lineage>
        <taxon>Bacteria</taxon>
        <taxon>Pseudomonadati</taxon>
        <taxon>Spirochaetota</taxon>
        <taxon>Spirochaetia</taxon>
        <taxon>Leptospirales</taxon>
        <taxon>Leptospiraceae</taxon>
        <taxon>Turneriella</taxon>
    </lineage>
</organism>
<proteinExistence type="predicted"/>
<evidence type="ECO:0000313" key="2">
    <source>
        <dbReference type="EMBL" id="AFM12339.1"/>
    </source>
</evidence>
<dbReference type="PIRSF" id="PIRSF007580">
    <property type="entry name" value="UCP07580"/>
    <property type="match status" value="1"/>
</dbReference>
<evidence type="ECO:0000256" key="1">
    <source>
        <dbReference type="SAM" id="Phobius"/>
    </source>
</evidence>
<sequence length="331" mass="37640">MSYVSECTFGALGHVSIFVDDSFSFASESIMVNTSSLTTNAPKITVRRIQFGHENTLQRHWFRNNPFMTHFMNSLHSVFPAGERYFIRSVKWFDKQIQDPELKERVKAFIGQEVQHGMQHEKFLKTLDAMGLDGTAFEDWYAKNAYANDEKPSHESVWFGLLEKVVGKDKQQRIGLAITAALEHYTASIAETVLKHRDISAGMPQDMQQMFLWHAAEEIEHKSVAFDVFKDVAGGSYDERMIGFVFGSAYLLYYIGLGWGHYLLADKEMNKVSLPQAIAESAPTYFKLVVETAKSVLPYVLPNFHPDDSDNDLLAKEFFAESNLYIEAKSA</sequence>
<evidence type="ECO:0008006" key="4">
    <source>
        <dbReference type="Google" id="ProtNLM"/>
    </source>
</evidence>
<protein>
    <recommendedName>
        <fullName evidence="4">Metal-dependent hydrolase</fullName>
    </recommendedName>
</protein>
<dbReference type="AlphaFoldDB" id="I4B4Y2"/>
<evidence type="ECO:0000313" key="3">
    <source>
        <dbReference type="Proteomes" id="UP000006048"/>
    </source>
</evidence>
<dbReference type="InterPro" id="IPR016516">
    <property type="entry name" value="UCP07580"/>
</dbReference>
<keyword evidence="1" id="KW-0812">Transmembrane</keyword>
<dbReference type="PANTHER" id="PTHR39456">
    <property type="entry name" value="METAL-DEPENDENT HYDROLASE"/>
    <property type="match status" value="1"/>
</dbReference>
<feature type="transmembrane region" description="Helical" evidence="1">
    <location>
        <begin position="241"/>
        <end position="264"/>
    </location>
</feature>
<dbReference type="Pfam" id="PF10118">
    <property type="entry name" value="Metal_hydrol"/>
    <property type="match status" value="1"/>
</dbReference>
<keyword evidence="1" id="KW-0472">Membrane</keyword>